<gene>
    <name evidence="1" type="ORF">NY014_02515</name>
</gene>
<dbReference type="Gene3D" id="3.40.50.150">
    <property type="entry name" value="Vaccinia Virus protein VP39"/>
    <property type="match status" value="1"/>
</dbReference>
<keyword evidence="1" id="KW-0808">Transferase</keyword>
<organism evidence="1 2">
    <name type="scientific">Algoriphagus limi</name>
    <dbReference type="NCBI Taxonomy" id="2975273"/>
    <lineage>
        <taxon>Bacteria</taxon>
        <taxon>Pseudomonadati</taxon>
        <taxon>Bacteroidota</taxon>
        <taxon>Cytophagia</taxon>
        <taxon>Cytophagales</taxon>
        <taxon>Cyclobacteriaceae</taxon>
        <taxon>Algoriphagus</taxon>
    </lineage>
</organism>
<evidence type="ECO:0000313" key="1">
    <source>
        <dbReference type="EMBL" id="MCS5489284.1"/>
    </source>
</evidence>
<dbReference type="EMBL" id="JANWGH010000001">
    <property type="protein sequence ID" value="MCS5489284.1"/>
    <property type="molecule type" value="Genomic_DNA"/>
</dbReference>
<accession>A0ABT2G272</accession>
<dbReference type="CDD" id="cd02440">
    <property type="entry name" value="AdoMet_MTases"/>
    <property type="match status" value="1"/>
</dbReference>
<dbReference type="InterPro" id="IPR029063">
    <property type="entry name" value="SAM-dependent_MTases_sf"/>
</dbReference>
<proteinExistence type="predicted"/>
<dbReference type="SUPFAM" id="SSF53335">
    <property type="entry name" value="S-adenosyl-L-methionine-dependent methyltransferases"/>
    <property type="match status" value="1"/>
</dbReference>
<comment type="caution">
    <text evidence="1">The sequence shown here is derived from an EMBL/GenBank/DDBJ whole genome shotgun (WGS) entry which is preliminary data.</text>
</comment>
<keyword evidence="2" id="KW-1185">Reference proteome</keyword>
<evidence type="ECO:0000313" key="2">
    <source>
        <dbReference type="Proteomes" id="UP001206788"/>
    </source>
</evidence>
<dbReference type="GO" id="GO:0008168">
    <property type="term" value="F:methyltransferase activity"/>
    <property type="evidence" value="ECO:0007669"/>
    <property type="project" value="UniProtKB-KW"/>
</dbReference>
<sequence>MTQGPSCKLEDKNKTCCSSEESGIEKDSISKYWDQAYLNSSEDQLGWFENDFSPSFRLINQCNLDSNDAVLLVGSGSSRLPDELLSNGLSELWVSEISEVALQEVKTRLGERINYQLGDILSSEILKGIPPVKLWFDRAVMHFFMEEKEQASYFQNLKEKVRPGGYVIFAEFHLSGADKCSGLSVFRYDEKMYQERLGDEFILLDSFIHSYFMPSGQERPYSYALFQRTEY</sequence>
<dbReference type="GO" id="GO:0032259">
    <property type="term" value="P:methylation"/>
    <property type="evidence" value="ECO:0007669"/>
    <property type="project" value="UniProtKB-KW"/>
</dbReference>
<dbReference type="RefSeq" id="WP_259412957.1">
    <property type="nucleotide sequence ID" value="NZ_JANWGH010000001.1"/>
</dbReference>
<reference evidence="1 2" key="1">
    <citation type="submission" date="2022-08" db="EMBL/GenBank/DDBJ databases">
        <title>Algoriphagus sp. CAU 1643 isolated from mud.</title>
        <authorList>
            <person name="Kim W."/>
        </authorList>
    </citation>
    <scope>NUCLEOTIDE SEQUENCE [LARGE SCALE GENOMIC DNA]</scope>
    <source>
        <strain evidence="1 2">CAU 1643</strain>
    </source>
</reference>
<keyword evidence="1" id="KW-0489">Methyltransferase</keyword>
<dbReference type="Proteomes" id="UP001206788">
    <property type="component" value="Unassembled WGS sequence"/>
</dbReference>
<name>A0ABT2G272_9BACT</name>
<protein>
    <submittedName>
        <fullName evidence="1">Class I SAM-dependent methyltransferase</fullName>
    </submittedName>
</protein>